<dbReference type="EMBL" id="QEAP01000095">
    <property type="protein sequence ID" value="TPX75105.1"/>
    <property type="molecule type" value="Genomic_DNA"/>
</dbReference>
<evidence type="ECO:0000256" key="1">
    <source>
        <dbReference type="ARBA" id="ARBA00022737"/>
    </source>
</evidence>
<dbReference type="SMART" id="SM00028">
    <property type="entry name" value="TPR"/>
    <property type="match status" value="4"/>
</dbReference>
<dbReference type="PROSITE" id="PS50104">
    <property type="entry name" value="TIR"/>
    <property type="match status" value="1"/>
</dbReference>
<dbReference type="OrthoDB" id="2147902at2759"/>
<dbReference type="Gene3D" id="3.40.50.10140">
    <property type="entry name" value="Toll/interleukin-1 receptor homology (TIR) domain"/>
    <property type="match status" value="1"/>
</dbReference>
<comment type="caution">
    <text evidence="5">The sequence shown here is derived from an EMBL/GenBank/DDBJ whole genome shotgun (WGS) entry which is preliminary data.</text>
</comment>
<reference evidence="5 6" key="1">
    <citation type="journal article" date="2019" name="Sci. Rep.">
        <title>Comparative genomics of chytrid fungi reveal insights into the obligate biotrophic and pathogenic lifestyle of Synchytrium endobioticum.</title>
        <authorList>
            <person name="van de Vossenberg B.T.L.H."/>
            <person name="Warris S."/>
            <person name="Nguyen H.D.T."/>
            <person name="van Gent-Pelzer M.P.E."/>
            <person name="Joly D.L."/>
            <person name="van de Geest H.C."/>
            <person name="Bonants P.J.M."/>
            <person name="Smith D.S."/>
            <person name="Levesque C.A."/>
            <person name="van der Lee T.A.J."/>
        </authorList>
    </citation>
    <scope>NUCLEOTIDE SEQUENCE [LARGE SCALE GENOMIC DNA]</scope>
    <source>
        <strain evidence="5 6">CBS 675.73</strain>
    </source>
</reference>
<evidence type="ECO:0000313" key="6">
    <source>
        <dbReference type="Proteomes" id="UP000320333"/>
    </source>
</evidence>
<keyword evidence="1" id="KW-0677">Repeat</keyword>
<protein>
    <recommendedName>
        <fullName evidence="4">TIR domain-containing protein</fullName>
    </recommendedName>
</protein>
<organism evidence="5 6">
    <name type="scientific">Chytriomyces confervae</name>
    <dbReference type="NCBI Taxonomy" id="246404"/>
    <lineage>
        <taxon>Eukaryota</taxon>
        <taxon>Fungi</taxon>
        <taxon>Fungi incertae sedis</taxon>
        <taxon>Chytridiomycota</taxon>
        <taxon>Chytridiomycota incertae sedis</taxon>
        <taxon>Chytridiomycetes</taxon>
        <taxon>Chytridiales</taxon>
        <taxon>Chytriomycetaceae</taxon>
        <taxon>Chytriomyces</taxon>
    </lineage>
</organism>
<dbReference type="InterPro" id="IPR000157">
    <property type="entry name" value="TIR_dom"/>
</dbReference>
<sequence>MDSYSCQKHNNSRHHFFLSYRVQAEGEVVQTLKHALERTGYRFLGDPIHVFRDSDCLTPGTNFEEEYLSALRGSSVIVILLSEVSLKLMIEHTRTDRKDNCLREMQAALALHKQDPKAVSILPVAVMTEVSVGRFQKFEPWNVKIPKEPKFNQLRDALDQLYQIQMTNLHPQKCFENVYPLLYMMKPAPWSESARKAIKTRDKFHVPETSLRRDDLFRKLVAQITVNGLAVISAIGGMGKSTIAKQQHPDFALALNKLGNCANAQQEYDTAVTLYTEALQIYEKVYGRQHDTVATMLRCLGMVANAQNRGSDGEVFLSESAVIFESVFSNTHKDYAATLNNLGNSYSIQGKYEKAIQCYQESLSAKVNLYGKREHSSIATNLHKMGKLAICQNDLSNAEKYLKECQSIREAVFPEERHPERAMVQETLADVYALTGCFEEAYANYAHVYSVYAEVFGETNAMTKAAGVKMEEAKAKKENKSSWYCKLL</sequence>
<evidence type="ECO:0000256" key="2">
    <source>
        <dbReference type="ARBA" id="ARBA00022803"/>
    </source>
</evidence>
<dbReference type="Pfam" id="PF13424">
    <property type="entry name" value="TPR_12"/>
    <property type="match status" value="2"/>
</dbReference>
<dbReference type="AlphaFoldDB" id="A0A507FHI8"/>
<dbReference type="InterPro" id="IPR019734">
    <property type="entry name" value="TPR_rpt"/>
</dbReference>
<dbReference type="PROSITE" id="PS50005">
    <property type="entry name" value="TPR"/>
    <property type="match status" value="2"/>
</dbReference>
<evidence type="ECO:0000259" key="4">
    <source>
        <dbReference type="PROSITE" id="PS50104"/>
    </source>
</evidence>
<dbReference type="PANTHER" id="PTHR45641">
    <property type="entry name" value="TETRATRICOPEPTIDE REPEAT PROTEIN (AFU_ORTHOLOGUE AFUA_6G03870)"/>
    <property type="match status" value="1"/>
</dbReference>
<accession>A0A507FHI8</accession>
<dbReference type="SUPFAM" id="SSF48452">
    <property type="entry name" value="TPR-like"/>
    <property type="match status" value="1"/>
</dbReference>
<dbReference type="SUPFAM" id="SSF52200">
    <property type="entry name" value="Toll/Interleukin receptor TIR domain"/>
    <property type="match status" value="1"/>
</dbReference>
<name>A0A507FHI8_9FUNG</name>
<feature type="repeat" description="TPR" evidence="3">
    <location>
        <begin position="252"/>
        <end position="285"/>
    </location>
</feature>
<dbReference type="Gene3D" id="1.25.40.10">
    <property type="entry name" value="Tetratricopeptide repeat domain"/>
    <property type="match status" value="1"/>
</dbReference>
<dbReference type="GO" id="GO:0007165">
    <property type="term" value="P:signal transduction"/>
    <property type="evidence" value="ECO:0007669"/>
    <property type="project" value="InterPro"/>
</dbReference>
<evidence type="ECO:0000256" key="3">
    <source>
        <dbReference type="PROSITE-ProRule" id="PRU00339"/>
    </source>
</evidence>
<evidence type="ECO:0000313" key="5">
    <source>
        <dbReference type="EMBL" id="TPX75105.1"/>
    </source>
</evidence>
<keyword evidence="6" id="KW-1185">Reference proteome</keyword>
<dbReference type="STRING" id="246404.A0A507FHI8"/>
<dbReference type="InterPro" id="IPR035897">
    <property type="entry name" value="Toll_tir_struct_dom_sf"/>
</dbReference>
<dbReference type="PANTHER" id="PTHR45641:SF19">
    <property type="entry name" value="NEPHROCYSTIN-3"/>
    <property type="match status" value="1"/>
</dbReference>
<dbReference type="Proteomes" id="UP000320333">
    <property type="component" value="Unassembled WGS sequence"/>
</dbReference>
<dbReference type="InterPro" id="IPR011990">
    <property type="entry name" value="TPR-like_helical_dom_sf"/>
</dbReference>
<proteinExistence type="predicted"/>
<feature type="repeat" description="TPR" evidence="3">
    <location>
        <begin position="336"/>
        <end position="369"/>
    </location>
</feature>
<keyword evidence="2 3" id="KW-0802">TPR repeat</keyword>
<feature type="domain" description="TIR" evidence="4">
    <location>
        <begin position="12"/>
        <end position="158"/>
    </location>
</feature>
<dbReference type="Pfam" id="PF13676">
    <property type="entry name" value="TIR_2"/>
    <property type="match status" value="1"/>
</dbReference>
<gene>
    <name evidence="5" type="ORF">CcCBS67573_g03620</name>
</gene>